<dbReference type="InterPro" id="IPR002014">
    <property type="entry name" value="VHS_dom"/>
</dbReference>
<dbReference type="Proteomes" id="UP001300502">
    <property type="component" value="Unassembled WGS sequence"/>
</dbReference>
<evidence type="ECO:0000313" key="3">
    <source>
        <dbReference type="EMBL" id="KAK4523788.1"/>
    </source>
</evidence>
<protein>
    <recommendedName>
        <fullName evidence="2">VHS domain-containing protein</fullName>
    </recommendedName>
</protein>
<comment type="caution">
    <text evidence="3">The sequence shown here is derived from an EMBL/GenBank/DDBJ whole genome shotgun (WGS) entry which is preliminary data.</text>
</comment>
<dbReference type="PROSITE" id="PS50179">
    <property type="entry name" value="VHS"/>
    <property type="match status" value="1"/>
</dbReference>
<feature type="region of interest" description="Disordered" evidence="1">
    <location>
        <begin position="366"/>
        <end position="428"/>
    </location>
</feature>
<sequence>MSKGNMACLQPTLEHRIEGASPPPLQSFGKRRSWGVQSLGLGLLTKQDSSYLKLSNPDLIQMVILVEEWTEINDTSSAQNLEAKKQKIFQSATEFQRGGELLAFAIRKRLKVQDEPVLRCALILLEDAVRNVPNFYRDIATDKFFRRLWRIVVPDYKEPVSTRLRKTLTLTNTDEIIKQHRFIPHEIKETVMMLIRAWAEELEASSSFAMDPAALFWMERFHSKNLKYHFPEVRQEGKPYVYGTRALKNIPSSILSPIVSKKTYSSSAQSGSTSNTSNGQEETLLGKNIQSFTSEMLGLKELLVQTSDISELADDDHAIHLLVQARLALKKLTNLGTKDTNCKSAELQSLEATLIEVLEIFDNKRKGQKKPVKEEIQAAETPKSSTSFQGKNTQPNSWTREEISPQTSEMPTNLDDLLSLGLSSENSG</sequence>
<evidence type="ECO:0000313" key="4">
    <source>
        <dbReference type="Proteomes" id="UP001300502"/>
    </source>
</evidence>
<name>A0AAV9I8V4_9RHOD</name>
<accession>A0AAV9I8V4</accession>
<dbReference type="GO" id="GO:0043130">
    <property type="term" value="F:ubiquitin binding"/>
    <property type="evidence" value="ECO:0007669"/>
    <property type="project" value="InterPro"/>
</dbReference>
<feature type="compositionally biased region" description="Low complexity" evidence="1">
    <location>
        <begin position="413"/>
        <end position="428"/>
    </location>
</feature>
<feature type="compositionally biased region" description="Basic and acidic residues" evidence="1">
    <location>
        <begin position="366"/>
        <end position="376"/>
    </location>
</feature>
<dbReference type="GO" id="GO:0035091">
    <property type="term" value="F:phosphatidylinositol binding"/>
    <property type="evidence" value="ECO:0007669"/>
    <property type="project" value="InterPro"/>
</dbReference>
<feature type="compositionally biased region" description="Polar residues" evidence="1">
    <location>
        <begin position="382"/>
        <end position="411"/>
    </location>
</feature>
<dbReference type="InterPro" id="IPR008942">
    <property type="entry name" value="ENTH_VHS"/>
</dbReference>
<organism evidence="3 4">
    <name type="scientific">Galdieria yellowstonensis</name>
    <dbReference type="NCBI Taxonomy" id="3028027"/>
    <lineage>
        <taxon>Eukaryota</taxon>
        <taxon>Rhodophyta</taxon>
        <taxon>Bangiophyceae</taxon>
        <taxon>Galdieriales</taxon>
        <taxon>Galdieriaceae</taxon>
        <taxon>Galdieria</taxon>
    </lineage>
</organism>
<dbReference type="AlphaFoldDB" id="A0AAV9I8V4"/>
<dbReference type="EMBL" id="JANCYU010000020">
    <property type="protein sequence ID" value="KAK4523788.1"/>
    <property type="molecule type" value="Genomic_DNA"/>
</dbReference>
<dbReference type="Gene3D" id="1.25.40.90">
    <property type="match status" value="1"/>
</dbReference>
<keyword evidence="4" id="KW-1185">Reference proteome</keyword>
<feature type="domain" description="VHS" evidence="2">
    <location>
        <begin position="67"/>
        <end position="212"/>
    </location>
</feature>
<evidence type="ECO:0000256" key="1">
    <source>
        <dbReference type="SAM" id="MobiDB-lite"/>
    </source>
</evidence>
<reference evidence="3 4" key="1">
    <citation type="submission" date="2022-07" db="EMBL/GenBank/DDBJ databases">
        <title>Genome-wide signatures of adaptation to extreme environments.</title>
        <authorList>
            <person name="Cho C.H."/>
            <person name="Yoon H.S."/>
        </authorList>
    </citation>
    <scope>NUCLEOTIDE SEQUENCE [LARGE SCALE GENOMIC DNA]</scope>
    <source>
        <strain evidence="3 4">108.79 E11</strain>
    </source>
</reference>
<gene>
    <name evidence="3" type="ORF">GAYE_SCF00G1684</name>
</gene>
<proteinExistence type="predicted"/>
<evidence type="ECO:0000259" key="2">
    <source>
        <dbReference type="PROSITE" id="PS50179"/>
    </source>
</evidence>
<dbReference type="SUPFAM" id="SSF48464">
    <property type="entry name" value="ENTH/VHS domain"/>
    <property type="match status" value="1"/>
</dbReference>